<keyword evidence="2" id="KW-1185">Reference proteome</keyword>
<dbReference type="Proteomes" id="UP000623678">
    <property type="component" value="Unassembled WGS sequence"/>
</dbReference>
<comment type="caution">
    <text evidence="1">The sequence shown here is derived from an EMBL/GenBank/DDBJ whole genome shotgun (WGS) entry which is preliminary data.</text>
</comment>
<protein>
    <submittedName>
        <fullName evidence="1">Uncharacterized protein</fullName>
    </submittedName>
</protein>
<dbReference type="RefSeq" id="WP_172711398.1">
    <property type="nucleotide sequence ID" value="NZ_JACRTD010000003.1"/>
</dbReference>
<accession>A0A926IGG6</accession>
<name>A0A926IGG6_9FIRM</name>
<evidence type="ECO:0000313" key="1">
    <source>
        <dbReference type="EMBL" id="MBC8584849.1"/>
    </source>
</evidence>
<evidence type="ECO:0000313" key="2">
    <source>
        <dbReference type="Proteomes" id="UP000623678"/>
    </source>
</evidence>
<dbReference type="EMBL" id="JACRTD010000003">
    <property type="protein sequence ID" value="MBC8584849.1"/>
    <property type="molecule type" value="Genomic_DNA"/>
</dbReference>
<gene>
    <name evidence="1" type="ORF">H8705_04555</name>
</gene>
<sequence length="236" mass="26813">MEVKNIAPEQLALLSQLEEFRKRHESKSEPSDWAIRMCQAIVAHSLGFTDRNQWTDLLKKQGETLFNFEWTEGSVSEHVIRWCKETGRDWRYSHLGELQVASGGEWRRIDYECGEHAQTRVFLAPKPLPEQELKALAQEPAIRLRNLLELGLPEHDVYLVHTTADVGWVPAAELTQLSDRGKEQFAELLDAKVSAVRPGPYGTELVLAGVDPQLLVQYDQAIADCARAESAMKMFM</sequence>
<reference evidence="1" key="1">
    <citation type="submission" date="2020-08" db="EMBL/GenBank/DDBJ databases">
        <title>Genome public.</title>
        <authorList>
            <person name="Liu C."/>
            <person name="Sun Q."/>
        </authorList>
    </citation>
    <scope>NUCLEOTIDE SEQUENCE</scope>
    <source>
        <strain evidence="1">NSJ-64</strain>
    </source>
</reference>
<proteinExistence type="predicted"/>
<organism evidence="1 2">
    <name type="scientific">Youxingia wuxianensis</name>
    <dbReference type="NCBI Taxonomy" id="2763678"/>
    <lineage>
        <taxon>Bacteria</taxon>
        <taxon>Bacillati</taxon>
        <taxon>Bacillota</taxon>
        <taxon>Clostridia</taxon>
        <taxon>Eubacteriales</taxon>
        <taxon>Oscillospiraceae</taxon>
        <taxon>Youxingia</taxon>
    </lineage>
</organism>
<dbReference type="AlphaFoldDB" id="A0A926IGG6"/>